<dbReference type="InterPro" id="IPR023214">
    <property type="entry name" value="HAD_sf"/>
</dbReference>
<evidence type="ECO:0008006" key="6">
    <source>
        <dbReference type="Google" id="ProtNLM"/>
    </source>
</evidence>
<organism evidence="4 5">
    <name type="scientific">Frondihabitans peucedani</name>
    <dbReference type="NCBI Taxonomy" id="598626"/>
    <lineage>
        <taxon>Bacteria</taxon>
        <taxon>Bacillati</taxon>
        <taxon>Actinomycetota</taxon>
        <taxon>Actinomycetes</taxon>
        <taxon>Micrococcales</taxon>
        <taxon>Microbacteriaceae</taxon>
        <taxon>Frondihabitans</taxon>
    </lineage>
</organism>
<evidence type="ECO:0000256" key="2">
    <source>
        <dbReference type="SAM" id="MobiDB-lite"/>
    </source>
</evidence>
<accession>A0ABP8E5B5</accession>
<dbReference type="PANTHER" id="PTHR31284">
    <property type="entry name" value="ACID PHOSPHATASE-LIKE PROTEIN"/>
    <property type="match status" value="1"/>
</dbReference>
<feature type="signal peptide" evidence="3">
    <location>
        <begin position="1"/>
        <end position="30"/>
    </location>
</feature>
<feature type="region of interest" description="Disordered" evidence="2">
    <location>
        <begin position="50"/>
        <end position="69"/>
    </location>
</feature>
<evidence type="ECO:0000256" key="1">
    <source>
        <dbReference type="ARBA" id="ARBA00022729"/>
    </source>
</evidence>
<dbReference type="Gene3D" id="3.40.50.1000">
    <property type="entry name" value="HAD superfamily/HAD-like"/>
    <property type="match status" value="2"/>
</dbReference>
<dbReference type="Proteomes" id="UP001501594">
    <property type="component" value="Unassembled WGS sequence"/>
</dbReference>
<evidence type="ECO:0000313" key="5">
    <source>
        <dbReference type="Proteomes" id="UP001501594"/>
    </source>
</evidence>
<proteinExistence type="predicted"/>
<protein>
    <recommendedName>
        <fullName evidence="6">Acid phosphatase of HAD superfamily subfamily IIIB</fullName>
    </recommendedName>
</protein>
<dbReference type="InterPro" id="IPR036412">
    <property type="entry name" value="HAD-like_sf"/>
</dbReference>
<dbReference type="EMBL" id="BAABAU010000004">
    <property type="protein sequence ID" value="GAA4267442.1"/>
    <property type="molecule type" value="Genomic_DNA"/>
</dbReference>
<evidence type="ECO:0000313" key="4">
    <source>
        <dbReference type="EMBL" id="GAA4267442.1"/>
    </source>
</evidence>
<comment type="caution">
    <text evidence="4">The sequence shown here is derived from an EMBL/GenBank/DDBJ whole genome shotgun (WGS) entry which is preliminary data.</text>
</comment>
<reference evidence="5" key="1">
    <citation type="journal article" date="2019" name="Int. J. Syst. Evol. Microbiol.">
        <title>The Global Catalogue of Microorganisms (GCM) 10K type strain sequencing project: providing services to taxonomists for standard genome sequencing and annotation.</title>
        <authorList>
            <consortium name="The Broad Institute Genomics Platform"/>
            <consortium name="The Broad Institute Genome Sequencing Center for Infectious Disease"/>
            <person name="Wu L."/>
            <person name="Ma J."/>
        </authorList>
    </citation>
    <scope>NUCLEOTIDE SEQUENCE [LARGE SCALE GENOMIC DNA]</scope>
    <source>
        <strain evidence="5">JCM 17442</strain>
    </source>
</reference>
<name>A0ABP8E5B5_9MICO</name>
<keyword evidence="1 3" id="KW-0732">Signal</keyword>
<dbReference type="PANTHER" id="PTHR31284:SF10">
    <property type="entry name" value="ACID PHOSPHATASE-LIKE PROTEIN"/>
    <property type="match status" value="1"/>
</dbReference>
<gene>
    <name evidence="4" type="ORF">GCM10022256_30540</name>
</gene>
<dbReference type="Pfam" id="PF03767">
    <property type="entry name" value="Acid_phosphat_B"/>
    <property type="match status" value="2"/>
</dbReference>
<evidence type="ECO:0000256" key="3">
    <source>
        <dbReference type="SAM" id="SignalP"/>
    </source>
</evidence>
<dbReference type="SUPFAM" id="SSF56784">
    <property type="entry name" value="HAD-like"/>
    <property type="match status" value="2"/>
</dbReference>
<keyword evidence="5" id="KW-1185">Reference proteome</keyword>
<feature type="chain" id="PRO_5045985326" description="Acid phosphatase of HAD superfamily subfamily IIIB" evidence="3">
    <location>
        <begin position="31"/>
        <end position="549"/>
    </location>
</feature>
<dbReference type="InterPro" id="IPR005519">
    <property type="entry name" value="Acid_phosphat_B-like"/>
</dbReference>
<dbReference type="RefSeq" id="WP_344797738.1">
    <property type="nucleotide sequence ID" value="NZ_BAABAU010000004.1"/>
</dbReference>
<sequence>MRIRKSTTTIAAALALTLGATLFGASSAQAASPVNPGRGSNGQLLQPRTQFTMAPDGSSGATQGGEGIPNIDSVKKTIATYYGDPGTGIASKTSSPYISEMTRIVAQQSRSLTSIYRTAINQHKKPAIVFDADDTTLMTYDMEVADMHFTFDPAEQDVWVQDQRFPATPAIVSLVAQAKAMGFTIFGLTGRNDDQKAATLGNLRKVGYGDAFTADRFYTKWTGKGASQQPSYVTCAAASCTTVEYKALTRKHIESLGYDITLNVGDQWSDLQGGYADRILKLPNPTYYLPSADLPGVSEPRLAPRTHFIMKADGSSGATQSGEGIPNIDSVKKTIATYYGDPGTGIASKTSSPYISEMKSIVSKEAYRVAGECYVASKRHQNPAIVIDADDTTLWTYDMEVADMHFTFDPAEQDVWVQDERFPATPSMTTLAAVAQKAGCTLIGLTGRNDDQKAATLGNLAKVGYTGFTPANYYTKWTGVGASQKPSYVTCATAKCTTIEYKSQTRAHVESAAGGHYDIVANYGDQFSDLIGGHAGRAVKLPNPTYYLP</sequence>